<dbReference type="NCBIfam" id="TIGR01124">
    <property type="entry name" value="ilvA_2Cterm"/>
    <property type="match status" value="1"/>
</dbReference>
<dbReference type="GO" id="GO:0006567">
    <property type="term" value="P:L-threonine catabolic process"/>
    <property type="evidence" value="ECO:0007669"/>
    <property type="project" value="TreeGrafter"/>
</dbReference>
<evidence type="ECO:0000256" key="3">
    <source>
        <dbReference type="ARBA" id="ARBA00004810"/>
    </source>
</evidence>
<organism evidence="13 14">
    <name type="scientific">Polarella glacialis</name>
    <name type="common">Dinoflagellate</name>
    <dbReference type="NCBI Taxonomy" id="89957"/>
    <lineage>
        <taxon>Eukaryota</taxon>
        <taxon>Sar</taxon>
        <taxon>Alveolata</taxon>
        <taxon>Dinophyceae</taxon>
        <taxon>Suessiales</taxon>
        <taxon>Suessiaceae</taxon>
        <taxon>Polarella</taxon>
    </lineage>
</organism>
<comment type="catalytic activity">
    <reaction evidence="1 11">
        <text>L-threonine = 2-oxobutanoate + NH4(+)</text>
        <dbReference type="Rhea" id="RHEA:22108"/>
        <dbReference type="ChEBI" id="CHEBI:16763"/>
        <dbReference type="ChEBI" id="CHEBI:28938"/>
        <dbReference type="ChEBI" id="CHEBI:57926"/>
        <dbReference type="EC" id="4.3.1.19"/>
    </reaction>
</comment>
<dbReference type="Gene3D" id="3.40.50.1100">
    <property type="match status" value="2"/>
</dbReference>
<evidence type="ECO:0000256" key="9">
    <source>
        <dbReference type="ARBA" id="ARBA00023239"/>
    </source>
</evidence>
<dbReference type="SUPFAM" id="SSF53686">
    <property type="entry name" value="Tryptophan synthase beta subunit-like PLP-dependent enzymes"/>
    <property type="match status" value="1"/>
</dbReference>
<dbReference type="PROSITE" id="PS00165">
    <property type="entry name" value="DEHYDRATASE_SER_THR"/>
    <property type="match status" value="1"/>
</dbReference>
<reference evidence="13" key="1">
    <citation type="submission" date="2021-02" db="EMBL/GenBank/DDBJ databases">
        <authorList>
            <person name="Dougan E. K."/>
            <person name="Rhodes N."/>
            <person name="Thang M."/>
            <person name="Chan C."/>
        </authorList>
    </citation>
    <scope>NUCLEOTIDE SEQUENCE</scope>
</reference>
<dbReference type="CDD" id="cd01562">
    <property type="entry name" value="Thr-dehyd"/>
    <property type="match status" value="1"/>
</dbReference>
<dbReference type="InterPro" id="IPR005787">
    <property type="entry name" value="Thr_deHydtase_biosynth"/>
</dbReference>
<sequence>MLAPGRRSLRAVNVSVWSTRCRPLTSSLTHLGPATGGSSSSKDFLTVNSELHIKKAQQQAVSKSGLIQCVPDAFDYLKRILDSKVYDVCKETDLQHAPKMSKRLRNRILLKREDQHPVYSFKLRGAYNRVVKLTTEEKQQGITCCSAGNHAQGIAYSAAKLGISAKIFMPTITPSIKVESVRQFANKESEVVLIGDSYDEAYEACQRCVAEEGRVLVHPFNDPEVIAGQGTIGMEILKQSTGEDIDAVFVCTGGGGLLSGVGLYMKAVRPGIKIIGVEAADAPTMTESLRAGKVVNLPSVGLFADGAAVKRAGDETFRICQWVVDEMITVSTDEICAAIKDAFIDTRVVLEPAGALAVAGLRKYVNRTAAEGKTFVAITSGANMDFDRLRFISERADVSETLLSVQIPERPGAFIEFYNQIFPRNVTEFSYRIGADSACICMSFQAWHQARES</sequence>
<evidence type="ECO:0000256" key="4">
    <source>
        <dbReference type="ARBA" id="ARBA00010869"/>
    </source>
</evidence>
<dbReference type="GO" id="GO:0030170">
    <property type="term" value="F:pyridoxal phosphate binding"/>
    <property type="evidence" value="ECO:0007669"/>
    <property type="project" value="InterPro"/>
</dbReference>
<dbReference type="InterPro" id="IPR036052">
    <property type="entry name" value="TrpB-like_PALP_sf"/>
</dbReference>
<dbReference type="InterPro" id="IPR001926">
    <property type="entry name" value="TrpB-like_PALP"/>
</dbReference>
<evidence type="ECO:0000256" key="7">
    <source>
        <dbReference type="ARBA" id="ARBA00022737"/>
    </source>
</evidence>
<keyword evidence="5 11" id="KW-0028">Amino-acid biosynthesis</keyword>
<proteinExistence type="inferred from homology"/>
<dbReference type="EC" id="4.3.1.19" evidence="11"/>
<keyword evidence="9 11" id="KW-0456">Lyase</keyword>
<feature type="domain" description="ACT-like" evidence="12">
    <location>
        <begin position="401"/>
        <end position="453"/>
    </location>
</feature>
<keyword evidence="7" id="KW-0677">Repeat</keyword>
<dbReference type="GO" id="GO:0009097">
    <property type="term" value="P:isoleucine biosynthetic process"/>
    <property type="evidence" value="ECO:0007669"/>
    <property type="project" value="UniProtKB-UniRule"/>
</dbReference>
<evidence type="ECO:0000256" key="10">
    <source>
        <dbReference type="ARBA" id="ARBA00023304"/>
    </source>
</evidence>
<dbReference type="UniPathway" id="UPA00047">
    <property type="reaction ID" value="UER00054"/>
</dbReference>
<evidence type="ECO:0000259" key="12">
    <source>
        <dbReference type="PROSITE" id="PS51672"/>
    </source>
</evidence>
<dbReference type="PANTHER" id="PTHR48078">
    <property type="entry name" value="THREONINE DEHYDRATASE, MITOCHONDRIAL-RELATED"/>
    <property type="match status" value="1"/>
</dbReference>
<dbReference type="EMBL" id="CAJNNW010035288">
    <property type="protein sequence ID" value="CAE8726843.1"/>
    <property type="molecule type" value="Genomic_DNA"/>
</dbReference>
<dbReference type="InterPro" id="IPR038110">
    <property type="entry name" value="TD_ACT-like_sf"/>
</dbReference>
<dbReference type="Pfam" id="PF00291">
    <property type="entry name" value="PALP"/>
    <property type="match status" value="1"/>
</dbReference>
<dbReference type="InterPro" id="IPR050147">
    <property type="entry name" value="Ser/Thr_Dehydratase"/>
</dbReference>
<dbReference type="Proteomes" id="UP000626109">
    <property type="component" value="Unassembled WGS sequence"/>
</dbReference>
<protein>
    <recommendedName>
        <fullName evidence="11">Threonine dehydratase</fullName>
        <ecNumber evidence="11">4.3.1.19</ecNumber>
    </recommendedName>
    <alternativeName>
        <fullName evidence="11">Threonine deaminase</fullName>
    </alternativeName>
</protein>
<accession>A0A813LKK6</accession>
<dbReference type="PROSITE" id="PS51672">
    <property type="entry name" value="ACT_LIKE"/>
    <property type="match status" value="1"/>
</dbReference>
<evidence type="ECO:0000313" key="14">
    <source>
        <dbReference type="Proteomes" id="UP000626109"/>
    </source>
</evidence>
<keyword evidence="6 11" id="KW-0412">Isoleucine biosynthesis</keyword>
<dbReference type="GO" id="GO:0004794">
    <property type="term" value="F:threonine deaminase activity"/>
    <property type="evidence" value="ECO:0007669"/>
    <property type="project" value="UniProtKB-UniRule"/>
</dbReference>
<evidence type="ECO:0000256" key="1">
    <source>
        <dbReference type="ARBA" id="ARBA00001274"/>
    </source>
</evidence>
<dbReference type="Pfam" id="PF00585">
    <property type="entry name" value="Thr_dehydrat_C"/>
    <property type="match status" value="1"/>
</dbReference>
<dbReference type="GO" id="GO:0006565">
    <property type="term" value="P:L-serine catabolic process"/>
    <property type="evidence" value="ECO:0007669"/>
    <property type="project" value="TreeGrafter"/>
</dbReference>
<dbReference type="FunFam" id="3.40.50.1100:FF:000008">
    <property type="entry name" value="L-threonine dehydratase"/>
    <property type="match status" value="1"/>
</dbReference>
<dbReference type="GO" id="GO:0003941">
    <property type="term" value="F:L-serine ammonia-lyase activity"/>
    <property type="evidence" value="ECO:0007669"/>
    <property type="project" value="TreeGrafter"/>
</dbReference>
<evidence type="ECO:0000256" key="11">
    <source>
        <dbReference type="RuleBase" id="RU362012"/>
    </source>
</evidence>
<dbReference type="InterPro" id="IPR000634">
    <property type="entry name" value="Ser/Thr_deHydtase_PyrdxlP-BS"/>
</dbReference>
<keyword evidence="8 11" id="KW-0663">Pyridoxal phosphate</keyword>
<evidence type="ECO:0000313" key="13">
    <source>
        <dbReference type="EMBL" id="CAE8726843.1"/>
    </source>
</evidence>
<dbReference type="AlphaFoldDB" id="A0A813LKK6"/>
<evidence type="ECO:0000256" key="8">
    <source>
        <dbReference type="ARBA" id="ARBA00022898"/>
    </source>
</evidence>
<evidence type="ECO:0000256" key="2">
    <source>
        <dbReference type="ARBA" id="ARBA00001933"/>
    </source>
</evidence>
<gene>
    <name evidence="13" type="ORF">PGLA2088_LOCUS44619</name>
</gene>
<dbReference type="PANTHER" id="PTHR48078:SF11">
    <property type="entry name" value="THREONINE DEHYDRATASE, MITOCHONDRIAL"/>
    <property type="match status" value="1"/>
</dbReference>
<dbReference type="InterPro" id="IPR001721">
    <property type="entry name" value="TD_ACT-like"/>
</dbReference>
<comment type="similarity">
    <text evidence="4 11">Belongs to the serine/threonine dehydratase family.</text>
</comment>
<feature type="non-terminal residue" evidence="13">
    <location>
        <position position="453"/>
    </location>
</feature>
<evidence type="ECO:0000256" key="6">
    <source>
        <dbReference type="ARBA" id="ARBA00022624"/>
    </source>
</evidence>
<name>A0A813LKK6_POLGL</name>
<comment type="pathway">
    <text evidence="3 11">Amino-acid biosynthesis; L-isoleucine biosynthesis; 2-oxobutanoate from L-threonine: step 1/1.</text>
</comment>
<comment type="caution">
    <text evidence="13">The sequence shown here is derived from an EMBL/GenBank/DDBJ whole genome shotgun (WGS) entry which is preliminary data.</text>
</comment>
<comment type="cofactor">
    <cofactor evidence="2 11">
        <name>pyridoxal 5'-phosphate</name>
        <dbReference type="ChEBI" id="CHEBI:597326"/>
    </cofactor>
</comment>
<dbReference type="Gene3D" id="3.40.1020.10">
    <property type="entry name" value="Biosynthetic Threonine Deaminase, Domain 3"/>
    <property type="match status" value="1"/>
</dbReference>
<keyword evidence="10 11" id="KW-0100">Branched-chain amino acid biosynthesis</keyword>
<evidence type="ECO:0000256" key="5">
    <source>
        <dbReference type="ARBA" id="ARBA00022605"/>
    </source>
</evidence>